<reference evidence="3 4" key="1">
    <citation type="submission" date="2024-06" db="EMBL/GenBank/DDBJ databases">
        <title>The Natural Products Discovery Center: Release of the First 8490 Sequenced Strains for Exploring Actinobacteria Biosynthetic Diversity.</title>
        <authorList>
            <person name="Kalkreuter E."/>
            <person name="Kautsar S.A."/>
            <person name="Yang D."/>
            <person name="Bader C.D."/>
            <person name="Teijaro C.N."/>
            <person name="Fluegel L."/>
            <person name="Davis C.M."/>
            <person name="Simpson J.R."/>
            <person name="Lauterbach L."/>
            <person name="Steele A.D."/>
            <person name="Gui C."/>
            <person name="Meng S."/>
            <person name="Li G."/>
            <person name="Viehrig K."/>
            <person name="Ye F."/>
            <person name="Su P."/>
            <person name="Kiefer A.F."/>
            <person name="Nichols A."/>
            <person name="Cepeda A.J."/>
            <person name="Yan W."/>
            <person name="Fan B."/>
            <person name="Jiang Y."/>
            <person name="Adhikari A."/>
            <person name="Zheng C.-J."/>
            <person name="Schuster L."/>
            <person name="Cowan T.M."/>
            <person name="Smanski M.J."/>
            <person name="Chevrette M.G."/>
            <person name="De Carvalho L.P.S."/>
            <person name="Shen B."/>
        </authorList>
    </citation>
    <scope>NUCLEOTIDE SEQUENCE [LARGE SCALE GENOMIC DNA]</scope>
    <source>
        <strain evidence="3 4">NPDC049574</strain>
    </source>
</reference>
<gene>
    <name evidence="3" type="ORF">AB0K40_30805</name>
</gene>
<proteinExistence type="predicted"/>
<keyword evidence="2" id="KW-1133">Transmembrane helix</keyword>
<keyword evidence="2" id="KW-0812">Transmembrane</keyword>
<dbReference type="EMBL" id="JBFARM010000009">
    <property type="protein sequence ID" value="MEV4289919.1"/>
    <property type="molecule type" value="Genomic_DNA"/>
</dbReference>
<feature type="transmembrane region" description="Helical" evidence="2">
    <location>
        <begin position="44"/>
        <end position="68"/>
    </location>
</feature>
<sequence>MTQSRDEVLRRLVREGTLTAAQALAVHQALDEAERPARARWAEVAGYVGGALLLVGAVSLAGTSWPVLSTTARVLILLAATAALLTAGLLLAALGPRLRSSPAGHETAAHGTAAHGTAAHETAAHETAAHETAAHETGPHETGPHETGPHGTGPRGAARSRPSSGGRPGESPSLVHLGAGERWRAWLEGAGRAGPVRRRIGGVALALAAVTGALAAAELAAVVTGRQLTAAAVTGLVLAAAGYVALPGGLCAVAAAGFAALTAEAVAGELAGYGSMTVGLTLVGTGVAWTALVMAGLIGQRRLGLGLGAVVALFGAQHGAGTGDSLAWSYVTTFAVAVACLVLYRWERAWVLLVAGVAGFTLAVPEAVWDWTDGAVGGSLALMIAGLVLVASSVLGLRLHRASRPNHAP</sequence>
<keyword evidence="2" id="KW-0472">Membrane</keyword>
<feature type="transmembrane region" description="Helical" evidence="2">
    <location>
        <begin position="74"/>
        <end position="94"/>
    </location>
</feature>
<feature type="transmembrane region" description="Helical" evidence="2">
    <location>
        <begin position="279"/>
        <end position="298"/>
    </location>
</feature>
<keyword evidence="4" id="KW-1185">Reference proteome</keyword>
<feature type="compositionally biased region" description="Low complexity" evidence="1">
    <location>
        <begin position="103"/>
        <end position="121"/>
    </location>
</feature>
<comment type="caution">
    <text evidence="3">The sequence shown here is derived from an EMBL/GenBank/DDBJ whole genome shotgun (WGS) entry which is preliminary data.</text>
</comment>
<dbReference type="RefSeq" id="WP_364456503.1">
    <property type="nucleotide sequence ID" value="NZ_JBFARM010000009.1"/>
</dbReference>
<evidence type="ECO:0000256" key="2">
    <source>
        <dbReference type="SAM" id="Phobius"/>
    </source>
</evidence>
<feature type="transmembrane region" description="Helical" evidence="2">
    <location>
        <begin position="351"/>
        <end position="369"/>
    </location>
</feature>
<organism evidence="3 4">
    <name type="scientific">Nonomuraea bangladeshensis</name>
    <dbReference type="NCBI Taxonomy" id="404385"/>
    <lineage>
        <taxon>Bacteria</taxon>
        <taxon>Bacillati</taxon>
        <taxon>Actinomycetota</taxon>
        <taxon>Actinomycetes</taxon>
        <taxon>Streptosporangiales</taxon>
        <taxon>Streptosporangiaceae</taxon>
        <taxon>Nonomuraea</taxon>
    </lineage>
</organism>
<evidence type="ECO:0008006" key="5">
    <source>
        <dbReference type="Google" id="ProtNLM"/>
    </source>
</evidence>
<evidence type="ECO:0000313" key="4">
    <source>
        <dbReference type="Proteomes" id="UP001552427"/>
    </source>
</evidence>
<feature type="compositionally biased region" description="Basic and acidic residues" evidence="1">
    <location>
        <begin position="122"/>
        <end position="148"/>
    </location>
</feature>
<accession>A0ABV3HC32</accession>
<name>A0ABV3HC32_9ACTN</name>
<dbReference type="Proteomes" id="UP001552427">
    <property type="component" value="Unassembled WGS sequence"/>
</dbReference>
<feature type="transmembrane region" description="Helical" evidence="2">
    <location>
        <begin position="326"/>
        <end position="344"/>
    </location>
</feature>
<protein>
    <recommendedName>
        <fullName evidence="5">DUF2157 domain-containing protein</fullName>
    </recommendedName>
</protein>
<evidence type="ECO:0000313" key="3">
    <source>
        <dbReference type="EMBL" id="MEV4289919.1"/>
    </source>
</evidence>
<evidence type="ECO:0000256" key="1">
    <source>
        <dbReference type="SAM" id="MobiDB-lite"/>
    </source>
</evidence>
<feature type="transmembrane region" description="Helical" evidence="2">
    <location>
        <begin position="375"/>
        <end position="397"/>
    </location>
</feature>
<feature type="compositionally biased region" description="Low complexity" evidence="1">
    <location>
        <begin position="155"/>
        <end position="173"/>
    </location>
</feature>
<feature type="region of interest" description="Disordered" evidence="1">
    <location>
        <begin position="100"/>
        <end position="175"/>
    </location>
</feature>
<feature type="transmembrane region" description="Helical" evidence="2">
    <location>
        <begin position="200"/>
        <end position="222"/>
    </location>
</feature>